<comment type="similarity">
    <text evidence="2">Belongs to the DODA-type extradiol aromatic ring-opening dioxygenase family.</text>
</comment>
<dbReference type="OrthoDB" id="7396853at2759"/>
<proteinExistence type="inferred from homology"/>
<evidence type="ECO:0000256" key="5">
    <source>
        <dbReference type="ARBA" id="ARBA00023002"/>
    </source>
</evidence>
<comment type="cofactor">
    <cofactor evidence="1">
        <name>Zn(2+)</name>
        <dbReference type="ChEBI" id="CHEBI:29105"/>
    </cofactor>
</comment>
<dbReference type="HOGENOM" id="CLU_046582_1_1_1"/>
<protein>
    <submittedName>
        <fullName evidence="7">Extradiol aromatic ring-opening dioxygenase</fullName>
    </submittedName>
</protein>
<sequence length="319" mass="35226">MSTLPKTREEWQGALNSLPDTAKNGGEIPAFFFAHGSPVLAWERKWGISPQMMDMWKVSGHESPHALFLQDFGRVLLQQYKPRAILVFSAHWETSGTRLVTDYGNQNPLLFDYFGFPSELYQLKFKSHGDSQVTDQIVSALKKAGYNARASPVTESRGDDGRGFEGPGLDHGVFLPFRHMFGEETDVPIVQASIDSNLSSESEWRLGEAVEALRSDGILILSGGLTIHNLRDFSSFVESSAAPPYHAWDKAVDDAIAFQSPRERKKALIDLAAHPVYRLAHPRAEHFVPLYIAAGAGENGKSKVLLALFGLKAVAFGLE</sequence>
<dbReference type="EMBL" id="JH795855">
    <property type="protein sequence ID" value="EJU06114.1"/>
    <property type="molecule type" value="Genomic_DNA"/>
</dbReference>
<dbReference type="OMA" id="SVIDGFW"/>
<keyword evidence="5" id="KW-0560">Oxidoreductase</keyword>
<evidence type="ECO:0000256" key="4">
    <source>
        <dbReference type="ARBA" id="ARBA00022833"/>
    </source>
</evidence>
<keyword evidence="4" id="KW-0862">Zinc</keyword>
<dbReference type="Pfam" id="PF02900">
    <property type="entry name" value="LigB"/>
    <property type="match status" value="1"/>
</dbReference>
<gene>
    <name evidence="7" type="ORF">DACRYDRAFT_60684</name>
</gene>
<evidence type="ECO:0000313" key="7">
    <source>
        <dbReference type="EMBL" id="EJU06114.1"/>
    </source>
</evidence>
<feature type="domain" description="Extradiol ring-cleavage dioxygenase class III enzyme subunit B" evidence="6">
    <location>
        <begin position="31"/>
        <end position="303"/>
    </location>
</feature>
<dbReference type="GO" id="GO:0008198">
    <property type="term" value="F:ferrous iron binding"/>
    <property type="evidence" value="ECO:0007669"/>
    <property type="project" value="InterPro"/>
</dbReference>
<keyword evidence="8" id="KW-1185">Reference proteome</keyword>
<keyword evidence="3" id="KW-0479">Metal-binding</keyword>
<accession>M5GB17</accession>
<dbReference type="CDD" id="cd07363">
    <property type="entry name" value="45_DOPA_Dioxygenase"/>
    <property type="match status" value="1"/>
</dbReference>
<dbReference type="SUPFAM" id="SSF53213">
    <property type="entry name" value="LigB-like"/>
    <property type="match status" value="1"/>
</dbReference>
<evidence type="ECO:0000256" key="2">
    <source>
        <dbReference type="ARBA" id="ARBA00007581"/>
    </source>
</evidence>
<dbReference type="PIRSF" id="PIRSF006157">
    <property type="entry name" value="Doxgns_DODA"/>
    <property type="match status" value="1"/>
</dbReference>
<dbReference type="RefSeq" id="XP_040633008.1">
    <property type="nucleotide sequence ID" value="XM_040775642.1"/>
</dbReference>
<dbReference type="InterPro" id="IPR014436">
    <property type="entry name" value="Extradiol_dOase_DODA"/>
</dbReference>
<dbReference type="PANTHER" id="PTHR30096">
    <property type="entry name" value="4,5-DOPA DIOXYGENASE EXTRADIOL-LIKE PROTEIN"/>
    <property type="match status" value="1"/>
</dbReference>
<name>M5GB17_DACPD</name>
<keyword evidence="7" id="KW-0223">Dioxygenase</keyword>
<dbReference type="GO" id="GO:0008270">
    <property type="term" value="F:zinc ion binding"/>
    <property type="evidence" value="ECO:0007669"/>
    <property type="project" value="InterPro"/>
</dbReference>
<dbReference type="PANTHER" id="PTHR30096:SF0">
    <property type="entry name" value="4,5-DOPA DIOXYGENASE EXTRADIOL-LIKE PROTEIN"/>
    <property type="match status" value="1"/>
</dbReference>
<dbReference type="Proteomes" id="UP000030653">
    <property type="component" value="Unassembled WGS sequence"/>
</dbReference>
<dbReference type="AlphaFoldDB" id="M5GB17"/>
<dbReference type="Gene3D" id="3.40.830.10">
    <property type="entry name" value="LigB-like"/>
    <property type="match status" value="1"/>
</dbReference>
<dbReference type="STRING" id="1858805.M5GB17"/>
<evidence type="ECO:0000259" key="6">
    <source>
        <dbReference type="Pfam" id="PF02900"/>
    </source>
</evidence>
<dbReference type="GO" id="GO:0016702">
    <property type="term" value="F:oxidoreductase activity, acting on single donors with incorporation of molecular oxygen, incorporation of two atoms of oxygen"/>
    <property type="evidence" value="ECO:0007669"/>
    <property type="project" value="UniProtKB-ARBA"/>
</dbReference>
<evidence type="ECO:0000313" key="8">
    <source>
        <dbReference type="Proteomes" id="UP000030653"/>
    </source>
</evidence>
<dbReference type="GeneID" id="63690704"/>
<evidence type="ECO:0000256" key="3">
    <source>
        <dbReference type="ARBA" id="ARBA00022723"/>
    </source>
</evidence>
<evidence type="ECO:0000256" key="1">
    <source>
        <dbReference type="ARBA" id="ARBA00001947"/>
    </source>
</evidence>
<dbReference type="InterPro" id="IPR004183">
    <property type="entry name" value="Xdiol_dOase_suB"/>
</dbReference>
<reference evidence="7 8" key="1">
    <citation type="journal article" date="2012" name="Science">
        <title>The Paleozoic origin of enzymatic lignin decomposition reconstructed from 31 fungal genomes.</title>
        <authorList>
            <person name="Floudas D."/>
            <person name="Binder M."/>
            <person name="Riley R."/>
            <person name="Barry K."/>
            <person name="Blanchette R.A."/>
            <person name="Henrissat B."/>
            <person name="Martinez A.T."/>
            <person name="Otillar R."/>
            <person name="Spatafora J.W."/>
            <person name="Yadav J.S."/>
            <person name="Aerts A."/>
            <person name="Benoit I."/>
            <person name="Boyd A."/>
            <person name="Carlson A."/>
            <person name="Copeland A."/>
            <person name="Coutinho P.M."/>
            <person name="de Vries R.P."/>
            <person name="Ferreira P."/>
            <person name="Findley K."/>
            <person name="Foster B."/>
            <person name="Gaskell J."/>
            <person name="Glotzer D."/>
            <person name="Gorecki P."/>
            <person name="Heitman J."/>
            <person name="Hesse C."/>
            <person name="Hori C."/>
            <person name="Igarashi K."/>
            <person name="Jurgens J.A."/>
            <person name="Kallen N."/>
            <person name="Kersten P."/>
            <person name="Kohler A."/>
            <person name="Kuees U."/>
            <person name="Kumar T.K.A."/>
            <person name="Kuo A."/>
            <person name="LaButti K."/>
            <person name="Larrondo L.F."/>
            <person name="Lindquist E."/>
            <person name="Ling A."/>
            <person name="Lombard V."/>
            <person name="Lucas S."/>
            <person name="Lundell T."/>
            <person name="Martin R."/>
            <person name="McLaughlin D.J."/>
            <person name="Morgenstern I."/>
            <person name="Morin E."/>
            <person name="Murat C."/>
            <person name="Nagy L.G."/>
            <person name="Nolan M."/>
            <person name="Ohm R.A."/>
            <person name="Patyshakuliyeva A."/>
            <person name="Rokas A."/>
            <person name="Ruiz-Duenas F.J."/>
            <person name="Sabat G."/>
            <person name="Salamov A."/>
            <person name="Samejima M."/>
            <person name="Schmutz J."/>
            <person name="Slot J.C."/>
            <person name="St John F."/>
            <person name="Stenlid J."/>
            <person name="Sun H."/>
            <person name="Sun S."/>
            <person name="Syed K."/>
            <person name="Tsang A."/>
            <person name="Wiebenga A."/>
            <person name="Young D."/>
            <person name="Pisabarro A."/>
            <person name="Eastwood D.C."/>
            <person name="Martin F."/>
            <person name="Cullen D."/>
            <person name="Grigoriev I.V."/>
            <person name="Hibbett D.S."/>
        </authorList>
    </citation>
    <scope>NUCLEOTIDE SEQUENCE [LARGE SCALE GENOMIC DNA]</scope>
    <source>
        <strain evidence="7 8">DJM-731 SS1</strain>
    </source>
</reference>
<organism evidence="7 8">
    <name type="scientific">Dacryopinax primogenitus (strain DJM 731)</name>
    <name type="common">Brown rot fungus</name>
    <dbReference type="NCBI Taxonomy" id="1858805"/>
    <lineage>
        <taxon>Eukaryota</taxon>
        <taxon>Fungi</taxon>
        <taxon>Dikarya</taxon>
        <taxon>Basidiomycota</taxon>
        <taxon>Agaricomycotina</taxon>
        <taxon>Dacrymycetes</taxon>
        <taxon>Dacrymycetales</taxon>
        <taxon>Dacrymycetaceae</taxon>
        <taxon>Dacryopinax</taxon>
    </lineage>
</organism>